<dbReference type="PANTHER" id="PTHR31623">
    <property type="entry name" value="F21J9.9"/>
    <property type="match status" value="1"/>
</dbReference>
<proteinExistence type="inferred from homology"/>
<dbReference type="AlphaFoldDB" id="A0AA39AL55"/>
<name>A0AA39AL55_VITRO</name>
<comment type="caution">
    <text evidence="4">The sequence shown here is derived from an EMBL/GenBank/DDBJ whole genome shotgun (WGS) entry which is preliminary data.</text>
</comment>
<keyword evidence="3" id="KW-0012">Acyltransferase</keyword>
<evidence type="ECO:0000313" key="4">
    <source>
        <dbReference type="EMBL" id="KAJ9709683.1"/>
    </source>
</evidence>
<dbReference type="GO" id="GO:0016746">
    <property type="term" value="F:acyltransferase activity"/>
    <property type="evidence" value="ECO:0007669"/>
    <property type="project" value="UniProtKB-KW"/>
</dbReference>
<reference evidence="4 5" key="1">
    <citation type="journal article" date="2023" name="BMC Biotechnol.">
        <title>Vitis rotundifolia cv Carlos genome sequencing.</title>
        <authorList>
            <person name="Huff M."/>
            <person name="Hulse-Kemp A."/>
            <person name="Scheffler B."/>
            <person name="Youngblood R."/>
            <person name="Simpson S."/>
            <person name="Babiker E."/>
            <person name="Staton M."/>
        </authorList>
    </citation>
    <scope>NUCLEOTIDE SEQUENCE [LARGE SCALE GENOMIC DNA]</scope>
    <source>
        <tissue evidence="4">Leaf</tissue>
    </source>
</reference>
<evidence type="ECO:0000313" key="5">
    <source>
        <dbReference type="Proteomes" id="UP001168098"/>
    </source>
</evidence>
<dbReference type="EMBL" id="JARBHA010000001">
    <property type="protein sequence ID" value="KAJ9709683.1"/>
    <property type="molecule type" value="Genomic_DNA"/>
</dbReference>
<dbReference type="Proteomes" id="UP001168098">
    <property type="component" value="Unassembled WGS sequence"/>
</dbReference>
<dbReference type="InterPro" id="IPR023213">
    <property type="entry name" value="CAT-like_dom_sf"/>
</dbReference>
<sequence>MQLRQFFPYALDDIVDIVLAIQVNIFKCGGIAIGVCISHKVADALSVFMFVNGWAAVARWDTDMVCPQFGLAILFPPINLSGFNPITGMTKEKILTKRFVFSASRLAALRENTTEDLPRRPPRIEALSAFICSRFKRVYTILHVVNLHTRMEPPLHENYFGNIVRFAITTPCMDGMKEGQCHALHLNFLKERAEKFTKGEIESFRFTSLSSLPFRNLVVFMDSSGSNGGIEAWINFDGEA</sequence>
<protein>
    <recommendedName>
        <fullName evidence="6">Vinorine synthase</fullName>
    </recommendedName>
</protein>
<keyword evidence="5" id="KW-1185">Reference proteome</keyword>
<dbReference type="Gene3D" id="3.30.559.10">
    <property type="entry name" value="Chloramphenicol acetyltransferase-like domain"/>
    <property type="match status" value="2"/>
</dbReference>
<comment type="similarity">
    <text evidence="1">Belongs to the plant acyltransferase family.</text>
</comment>
<evidence type="ECO:0008006" key="6">
    <source>
        <dbReference type="Google" id="ProtNLM"/>
    </source>
</evidence>
<dbReference type="PANTHER" id="PTHR31623:SF17">
    <property type="entry name" value="F21J9.9"/>
    <property type="match status" value="1"/>
</dbReference>
<evidence type="ECO:0000256" key="1">
    <source>
        <dbReference type="ARBA" id="ARBA00009861"/>
    </source>
</evidence>
<organism evidence="4 5">
    <name type="scientific">Vitis rotundifolia</name>
    <name type="common">Muscadine grape</name>
    <dbReference type="NCBI Taxonomy" id="103349"/>
    <lineage>
        <taxon>Eukaryota</taxon>
        <taxon>Viridiplantae</taxon>
        <taxon>Streptophyta</taxon>
        <taxon>Embryophyta</taxon>
        <taxon>Tracheophyta</taxon>
        <taxon>Spermatophyta</taxon>
        <taxon>Magnoliopsida</taxon>
        <taxon>eudicotyledons</taxon>
        <taxon>Gunneridae</taxon>
        <taxon>Pentapetalae</taxon>
        <taxon>rosids</taxon>
        <taxon>Vitales</taxon>
        <taxon>Vitaceae</taxon>
        <taxon>Viteae</taxon>
        <taxon>Vitis</taxon>
    </lineage>
</organism>
<accession>A0AA39AL55</accession>
<evidence type="ECO:0000256" key="2">
    <source>
        <dbReference type="ARBA" id="ARBA00022679"/>
    </source>
</evidence>
<gene>
    <name evidence="4" type="ORF">PVL29_001253</name>
</gene>
<evidence type="ECO:0000256" key="3">
    <source>
        <dbReference type="ARBA" id="ARBA00023315"/>
    </source>
</evidence>
<dbReference type="Pfam" id="PF02458">
    <property type="entry name" value="Transferase"/>
    <property type="match status" value="1"/>
</dbReference>
<keyword evidence="2" id="KW-0808">Transferase</keyword>